<sequence>MRAEQPLGMDVYPYAASSTILEPRRVAAGEKIIVTWSQTRPEIQGVDLRELAAREGRDPTRLAEELSPGGAIYFSMDEADVKRVISHGSVMIGSA</sequence>
<organism evidence="1 2">
    <name type="scientific">Rhizopus delemar</name>
    <dbReference type="NCBI Taxonomy" id="936053"/>
    <lineage>
        <taxon>Eukaryota</taxon>
        <taxon>Fungi</taxon>
        <taxon>Fungi incertae sedis</taxon>
        <taxon>Mucoromycota</taxon>
        <taxon>Mucoromycotina</taxon>
        <taxon>Mucoromycetes</taxon>
        <taxon>Mucorales</taxon>
        <taxon>Mucorineae</taxon>
        <taxon>Rhizopodaceae</taxon>
        <taxon>Rhizopus</taxon>
    </lineage>
</organism>
<protein>
    <submittedName>
        <fullName evidence="1">Uncharacterized protein</fullName>
    </submittedName>
</protein>
<gene>
    <name evidence="1" type="ORF">G6F50_016340</name>
</gene>
<keyword evidence="2" id="KW-1185">Reference proteome</keyword>
<dbReference type="EMBL" id="JAANIU010010149">
    <property type="protein sequence ID" value="KAG1532129.1"/>
    <property type="molecule type" value="Genomic_DNA"/>
</dbReference>
<accession>A0A9P6XTL0</accession>
<evidence type="ECO:0000313" key="1">
    <source>
        <dbReference type="EMBL" id="KAG1532129.1"/>
    </source>
</evidence>
<proteinExistence type="predicted"/>
<evidence type="ECO:0000313" key="2">
    <source>
        <dbReference type="Proteomes" id="UP000740926"/>
    </source>
</evidence>
<dbReference type="SUPFAM" id="SSF51556">
    <property type="entry name" value="Metallo-dependent hydrolases"/>
    <property type="match status" value="1"/>
</dbReference>
<name>A0A9P6XTL0_9FUNG</name>
<dbReference type="InterPro" id="IPR023100">
    <property type="entry name" value="D-aminoacylase_insert_dom_sf"/>
</dbReference>
<dbReference type="AlphaFoldDB" id="A0A9P6XTL0"/>
<dbReference type="Proteomes" id="UP000740926">
    <property type="component" value="Unassembled WGS sequence"/>
</dbReference>
<dbReference type="InterPro" id="IPR032466">
    <property type="entry name" value="Metal_Hydrolase"/>
</dbReference>
<comment type="caution">
    <text evidence="1">The sequence shown here is derived from an EMBL/GenBank/DDBJ whole genome shotgun (WGS) entry which is preliminary data.</text>
</comment>
<reference evidence="1 2" key="1">
    <citation type="journal article" date="2020" name="Microb. Genom.">
        <title>Genetic diversity of clinical and environmental Mucorales isolates obtained from an investigation of mucormycosis cases among solid organ transplant recipients.</title>
        <authorList>
            <person name="Nguyen M.H."/>
            <person name="Kaul D."/>
            <person name="Muto C."/>
            <person name="Cheng S.J."/>
            <person name="Richter R.A."/>
            <person name="Bruno V.M."/>
            <person name="Liu G."/>
            <person name="Beyhan S."/>
            <person name="Sundermann A.J."/>
            <person name="Mounaud S."/>
            <person name="Pasculle A.W."/>
            <person name="Nierman W.C."/>
            <person name="Driscoll E."/>
            <person name="Cumbie R."/>
            <person name="Clancy C.J."/>
            <person name="Dupont C.L."/>
        </authorList>
    </citation>
    <scope>NUCLEOTIDE SEQUENCE [LARGE SCALE GENOMIC DNA]</scope>
    <source>
        <strain evidence="1 2">GL24</strain>
    </source>
</reference>
<dbReference type="GO" id="GO:0016811">
    <property type="term" value="F:hydrolase activity, acting on carbon-nitrogen (but not peptide) bonds, in linear amides"/>
    <property type="evidence" value="ECO:0007669"/>
    <property type="project" value="InterPro"/>
</dbReference>
<dbReference type="Gene3D" id="3.30.1490.130">
    <property type="entry name" value="D-aminoacylase. Domain 3"/>
    <property type="match status" value="1"/>
</dbReference>